<dbReference type="GeneID" id="68858198"/>
<accession>A0A897NS96</accession>
<reference evidence="1 2" key="1">
    <citation type="submission" date="2020-11" db="EMBL/GenBank/DDBJ databases">
        <title>Carbohydrate-dependent, anaerobic sulfur respiration: A novel catabolism in halophilic archaea.</title>
        <authorList>
            <person name="Sorokin D.Y."/>
            <person name="Messina E."/>
            <person name="Smedile F."/>
            <person name="La Cono V."/>
            <person name="Hallsworth J.E."/>
            <person name="Yakimov M.M."/>
        </authorList>
    </citation>
    <scope>NUCLEOTIDE SEQUENCE [LARGE SCALE GENOMIC DNA]</scope>
    <source>
        <strain evidence="1 2">HSR-Est</strain>
    </source>
</reference>
<dbReference type="Proteomes" id="UP000663292">
    <property type="component" value="Chromosome"/>
</dbReference>
<organism evidence="1 2">
    <name type="scientific">Halapricum desulfuricans</name>
    <dbReference type="NCBI Taxonomy" id="2841257"/>
    <lineage>
        <taxon>Archaea</taxon>
        <taxon>Methanobacteriati</taxon>
        <taxon>Methanobacteriota</taxon>
        <taxon>Stenosarchaea group</taxon>
        <taxon>Halobacteria</taxon>
        <taxon>Halobacteriales</taxon>
        <taxon>Haloarculaceae</taxon>
        <taxon>Halapricum</taxon>
    </lineage>
</organism>
<protein>
    <submittedName>
        <fullName evidence="1">Uncharacterized protein</fullName>
    </submittedName>
</protein>
<proteinExistence type="predicted"/>
<dbReference type="Pfam" id="PF19110">
    <property type="entry name" value="DUF5797"/>
    <property type="match status" value="1"/>
</dbReference>
<gene>
    <name evidence="1" type="ORF">HSEST_1562</name>
</gene>
<sequence length="164" mass="18297">MSLEETAKRRLADIVALAPTKNGELQDRWDMDSGSEVHQYLESELKDYYYRNEDSLICATPEGRQLVEDAGLVEGTEDDQHVTVPPVQADILDVLAGPDEQTQSVVSVYHALGDAGHDYEVDDVRSALHSLVEKGVVERVRKTVPTFRLAVERSELEVEELDSS</sequence>
<dbReference type="AlphaFoldDB" id="A0A897NS96"/>
<dbReference type="InterPro" id="IPR043815">
    <property type="entry name" value="DUF5797"/>
</dbReference>
<evidence type="ECO:0000313" key="1">
    <source>
        <dbReference type="EMBL" id="QSG15091.1"/>
    </source>
</evidence>
<dbReference type="RefSeq" id="WP_229120351.1">
    <property type="nucleotide sequence ID" value="NZ_CP064791.1"/>
</dbReference>
<name>A0A897NS96_9EURY</name>
<evidence type="ECO:0000313" key="2">
    <source>
        <dbReference type="Proteomes" id="UP000663292"/>
    </source>
</evidence>
<keyword evidence="2" id="KW-1185">Reference proteome</keyword>
<dbReference type="EMBL" id="CP064791">
    <property type="protein sequence ID" value="QSG15091.1"/>
    <property type="molecule type" value="Genomic_DNA"/>
</dbReference>